<keyword evidence="3" id="KW-1185">Reference proteome</keyword>
<proteinExistence type="predicted"/>
<protein>
    <submittedName>
        <fullName evidence="2">Uncharacterized protein</fullName>
    </submittedName>
</protein>
<evidence type="ECO:0000313" key="2">
    <source>
        <dbReference type="EMBL" id="KAK8084065.1"/>
    </source>
</evidence>
<name>A0ABR1WNJ8_9PEZI</name>
<comment type="caution">
    <text evidence="2">The sequence shown here is derived from an EMBL/GenBank/DDBJ whole genome shotgun (WGS) entry which is preliminary data.</text>
</comment>
<gene>
    <name evidence="2" type="ORF">PG996_002846</name>
</gene>
<organism evidence="2 3">
    <name type="scientific">Apiospora saccharicola</name>
    <dbReference type="NCBI Taxonomy" id="335842"/>
    <lineage>
        <taxon>Eukaryota</taxon>
        <taxon>Fungi</taxon>
        <taxon>Dikarya</taxon>
        <taxon>Ascomycota</taxon>
        <taxon>Pezizomycotina</taxon>
        <taxon>Sordariomycetes</taxon>
        <taxon>Xylariomycetidae</taxon>
        <taxon>Amphisphaeriales</taxon>
        <taxon>Apiosporaceae</taxon>
        <taxon>Apiospora</taxon>
    </lineage>
</organism>
<evidence type="ECO:0000256" key="1">
    <source>
        <dbReference type="SAM" id="MobiDB-lite"/>
    </source>
</evidence>
<dbReference type="Proteomes" id="UP001446871">
    <property type="component" value="Unassembled WGS sequence"/>
</dbReference>
<reference evidence="2 3" key="1">
    <citation type="submission" date="2023-01" db="EMBL/GenBank/DDBJ databases">
        <title>Analysis of 21 Apiospora genomes using comparative genomics revels a genus with tremendous synthesis potential of carbohydrate active enzymes and secondary metabolites.</title>
        <authorList>
            <person name="Sorensen T."/>
        </authorList>
    </citation>
    <scope>NUCLEOTIDE SEQUENCE [LARGE SCALE GENOMIC DNA]</scope>
    <source>
        <strain evidence="2 3">CBS 83171</strain>
    </source>
</reference>
<dbReference type="EMBL" id="JAQQWM010000001">
    <property type="protein sequence ID" value="KAK8084065.1"/>
    <property type="molecule type" value="Genomic_DNA"/>
</dbReference>
<accession>A0ABR1WNJ8</accession>
<sequence>MAKSFGGGKSWASAVGKKSSASPRQGVVVGVLVLNGDHIGGIGSGEEEEEEACGPKAFCAIAAAASACTNRHTGSEEKVSRFGPEAVAN</sequence>
<evidence type="ECO:0000313" key="3">
    <source>
        <dbReference type="Proteomes" id="UP001446871"/>
    </source>
</evidence>
<feature type="region of interest" description="Disordered" evidence="1">
    <location>
        <begin position="1"/>
        <end position="23"/>
    </location>
</feature>